<dbReference type="AlphaFoldDB" id="A0AAE9TCM4"/>
<dbReference type="RefSeq" id="WP_125117012.1">
    <property type="nucleotide sequence ID" value="NZ_AP019195.1"/>
</dbReference>
<dbReference type="Proteomes" id="UP001163285">
    <property type="component" value="Chromosome"/>
</dbReference>
<evidence type="ECO:0000313" key="1">
    <source>
        <dbReference type="EMBL" id="UZC86292.2"/>
    </source>
</evidence>
<name>A0AAE9TCM4_AERCA</name>
<evidence type="ECO:0008006" key="3">
    <source>
        <dbReference type="Google" id="ProtNLM"/>
    </source>
</evidence>
<gene>
    <name evidence="1" type="ORF">OJY61_21120</name>
</gene>
<dbReference type="EMBL" id="CP110176">
    <property type="protein sequence ID" value="UZC86292.2"/>
    <property type="molecule type" value="Genomic_DNA"/>
</dbReference>
<organism evidence="1 2">
    <name type="scientific">Aeromonas caviae</name>
    <name type="common">Aeromonas punctata</name>
    <dbReference type="NCBI Taxonomy" id="648"/>
    <lineage>
        <taxon>Bacteria</taxon>
        <taxon>Pseudomonadati</taxon>
        <taxon>Pseudomonadota</taxon>
        <taxon>Gammaproteobacteria</taxon>
        <taxon>Aeromonadales</taxon>
        <taxon>Aeromonadaceae</taxon>
        <taxon>Aeromonas</taxon>
    </lineage>
</organism>
<proteinExistence type="predicted"/>
<reference evidence="1" key="1">
    <citation type="submission" date="2023-04" db="EMBL/GenBank/DDBJ databases">
        <title>Whole Genome Sequence of Multi-drug resistant Aeromonas caviae as a gut pathogen in newborn.</title>
        <authorList>
            <person name="Jadhav S.V."/>
            <person name="Saroj S.D."/>
            <person name="Saha U.B."/>
            <person name="Sen S."/>
            <person name="Kher A."/>
        </authorList>
    </citation>
    <scope>NUCLEOTIDE SEQUENCE</scope>
    <source>
        <strain evidence="1">SVJ23</strain>
    </source>
</reference>
<evidence type="ECO:0000313" key="2">
    <source>
        <dbReference type="Proteomes" id="UP001163285"/>
    </source>
</evidence>
<sequence>MFDSTEQEIRDRIRQSKEILSLIERLEGGNSAKLEKEAGEVDIIKIQKGIFFVSLYSSIEYSLTASSACFLTLLNKHKRRPIEYHKYMLCTILNSEFNSVRECGKKNLWEKKASFFDTLFSDDLLSIDASVFPADGINISDKQIKDVWKFFNLPGHHLPDNSLRLVLSEVKDHRNAIAHDREKAINIGSRYTLDSLKKKTQDIESICFHILNGFKEAFSLEAYLSDEKT</sequence>
<protein>
    <recommendedName>
        <fullName evidence="3">RiboL-PSP-HEPN domain-containing protein</fullName>
    </recommendedName>
</protein>
<accession>A0AAE9TCM4</accession>